<evidence type="ECO:0000256" key="10">
    <source>
        <dbReference type="ARBA" id="ARBA00031499"/>
    </source>
</evidence>
<keyword evidence="13" id="KW-1185">Reference proteome</keyword>
<dbReference type="InterPro" id="IPR009080">
    <property type="entry name" value="tRNAsynth_Ia_anticodon-bd"/>
</dbReference>
<dbReference type="NCBIfam" id="TIGR00435">
    <property type="entry name" value="cysS"/>
    <property type="match status" value="1"/>
</dbReference>
<feature type="domain" description="tRNA synthetases class I catalytic" evidence="11">
    <location>
        <begin position="36"/>
        <end position="469"/>
    </location>
</feature>
<dbReference type="HAMAP" id="MF_00041">
    <property type="entry name" value="Cys_tRNA_synth"/>
    <property type="match status" value="1"/>
</dbReference>
<dbReference type="PRINTS" id="PR00983">
    <property type="entry name" value="TRNASYNTHCYS"/>
</dbReference>
<proteinExistence type="inferred from homology"/>
<dbReference type="InterPro" id="IPR014729">
    <property type="entry name" value="Rossmann-like_a/b/a_fold"/>
</dbReference>
<organism evidence="12 13">
    <name type="scientific">Cymbomonas tetramitiformis</name>
    <dbReference type="NCBI Taxonomy" id="36881"/>
    <lineage>
        <taxon>Eukaryota</taxon>
        <taxon>Viridiplantae</taxon>
        <taxon>Chlorophyta</taxon>
        <taxon>Pyramimonadophyceae</taxon>
        <taxon>Pyramimonadales</taxon>
        <taxon>Pyramimonadaceae</taxon>
        <taxon>Cymbomonas</taxon>
    </lineage>
</organism>
<dbReference type="InterPro" id="IPR024909">
    <property type="entry name" value="Cys-tRNA/MSH_ligase"/>
</dbReference>
<dbReference type="Pfam" id="PF01406">
    <property type="entry name" value="tRNA-synt_1e"/>
    <property type="match status" value="1"/>
</dbReference>
<evidence type="ECO:0000313" key="12">
    <source>
        <dbReference type="EMBL" id="KAK3237226.1"/>
    </source>
</evidence>
<name>A0AAE0BIK2_9CHLO</name>
<keyword evidence="3" id="KW-0436">Ligase</keyword>
<gene>
    <name evidence="12" type="ORF">CYMTET_52675</name>
</gene>
<protein>
    <recommendedName>
        <fullName evidence="2">cysteine--tRNA ligase</fullName>
        <ecNumber evidence="2">6.1.1.16</ecNumber>
    </recommendedName>
    <alternativeName>
        <fullName evidence="10">Cysteinyl-tRNA synthetase</fullName>
    </alternativeName>
</protein>
<dbReference type="SUPFAM" id="SSF52374">
    <property type="entry name" value="Nucleotidylyl transferase"/>
    <property type="match status" value="1"/>
</dbReference>
<dbReference type="CDD" id="cd00672">
    <property type="entry name" value="CysRS_core"/>
    <property type="match status" value="1"/>
</dbReference>
<sequence>MKKEHDKPFDLWYPPEGSVVPGLHVNNSICQGKVPFTPSEGRKVKWYTCGPTVYDKCHMGHARAYLTFDIIRRIMEDYFRYEVLFQVNVTDIDDKIIKRARCNKLVADYEAESKAFEDVCTDVDAAVGALKAKLEKKLSELQEPLPDGTPTRLRDERETLLKEQMLKVEQVRQTEEAVEAAKADKSVPKVIATGRDALSEWLDALKGHTVDDHSVFDAHGRKYEDSFLQDMEQLGVRRPDLLTRVSEYVPEVVIFIQKLIDDKFAYESNGSVYFDTSKFKCAGHAYPKLKAGQKAVSSEAAAAATEDVTASAAEMAEGEGALSSSFTDEKRSAFDFALWKKSKAGEPWWDSPWDKGRPGWHIECSVMATEVLGANMDIHAGGSDLKFPHHDNEMAQSEAFHGCNQWVNYFLHAGHLNIRGLKMSKSLKNFITIQQALEEHTPRQLRLMFLMQSWDKDMIYSDQVMEDARAKEKLFVNFFRNVKTLLREGGSKMQNWRQAEKDLAEKLQACQANVHVALCDNFDTTTAMAALVNMASEVNKYMNSMPETDLRALLIRKTATYITQMLRTFGVIEGHDDIGFPSAESAGGGDAEAMVAPYVDAMVQFRDQIRERARKEGLKELLELCDAVRDDVLVSLGVRVEDRTDAPSTWMKDDPETLKREVEEKRQQAKQAAEKKRRNQLNTKIKELDKWTKARVTPQEMFKAEEGKFSEFDTETGIPTKDNEGKPISKSVAKNLEKMRKKQTDLVEDFLAKGGEQLIAQLEMDIASLQLELSSLDS</sequence>
<evidence type="ECO:0000256" key="6">
    <source>
        <dbReference type="ARBA" id="ARBA00022833"/>
    </source>
</evidence>
<reference evidence="12 13" key="1">
    <citation type="journal article" date="2015" name="Genome Biol. Evol.">
        <title>Comparative Genomics of a Bacterivorous Green Alga Reveals Evolutionary Causalities and Consequences of Phago-Mixotrophic Mode of Nutrition.</title>
        <authorList>
            <person name="Burns J.A."/>
            <person name="Paasch A."/>
            <person name="Narechania A."/>
            <person name="Kim E."/>
        </authorList>
    </citation>
    <scope>NUCLEOTIDE SEQUENCE [LARGE SCALE GENOMIC DNA]</scope>
    <source>
        <strain evidence="12 13">PLY_AMNH</strain>
    </source>
</reference>
<comment type="cofactor">
    <cofactor evidence="1">
        <name>Zn(2+)</name>
        <dbReference type="ChEBI" id="CHEBI:29105"/>
    </cofactor>
</comment>
<dbReference type="GO" id="GO:0006423">
    <property type="term" value="P:cysteinyl-tRNA aminoacylation"/>
    <property type="evidence" value="ECO:0007669"/>
    <property type="project" value="InterPro"/>
</dbReference>
<evidence type="ECO:0000256" key="8">
    <source>
        <dbReference type="ARBA" id="ARBA00022917"/>
    </source>
</evidence>
<evidence type="ECO:0000256" key="5">
    <source>
        <dbReference type="ARBA" id="ARBA00022741"/>
    </source>
</evidence>
<dbReference type="PANTHER" id="PTHR10890:SF3">
    <property type="entry name" value="CYSTEINE--TRNA LIGASE, CYTOPLASMIC"/>
    <property type="match status" value="1"/>
</dbReference>
<evidence type="ECO:0000256" key="4">
    <source>
        <dbReference type="ARBA" id="ARBA00022723"/>
    </source>
</evidence>
<evidence type="ECO:0000256" key="2">
    <source>
        <dbReference type="ARBA" id="ARBA00012832"/>
    </source>
</evidence>
<evidence type="ECO:0000256" key="3">
    <source>
        <dbReference type="ARBA" id="ARBA00022598"/>
    </source>
</evidence>
<dbReference type="GO" id="GO:0004817">
    <property type="term" value="F:cysteine-tRNA ligase activity"/>
    <property type="evidence" value="ECO:0007669"/>
    <property type="project" value="UniProtKB-EC"/>
</dbReference>
<keyword evidence="6" id="KW-0862">Zinc</keyword>
<comment type="caution">
    <text evidence="12">The sequence shown here is derived from an EMBL/GenBank/DDBJ whole genome shotgun (WGS) entry which is preliminary data.</text>
</comment>
<keyword evidence="9" id="KW-0030">Aminoacyl-tRNA synthetase</keyword>
<evidence type="ECO:0000256" key="1">
    <source>
        <dbReference type="ARBA" id="ARBA00001947"/>
    </source>
</evidence>
<keyword evidence="8" id="KW-0648">Protein biosynthesis</keyword>
<accession>A0AAE0BIK2</accession>
<dbReference type="Proteomes" id="UP001190700">
    <property type="component" value="Unassembled WGS sequence"/>
</dbReference>
<evidence type="ECO:0000259" key="11">
    <source>
        <dbReference type="Pfam" id="PF01406"/>
    </source>
</evidence>
<dbReference type="EMBL" id="LGRX02034672">
    <property type="protein sequence ID" value="KAK3237226.1"/>
    <property type="molecule type" value="Genomic_DNA"/>
</dbReference>
<dbReference type="GO" id="GO:0005737">
    <property type="term" value="C:cytoplasm"/>
    <property type="evidence" value="ECO:0007669"/>
    <property type="project" value="TreeGrafter"/>
</dbReference>
<keyword evidence="7" id="KW-0067">ATP-binding</keyword>
<keyword evidence="5" id="KW-0547">Nucleotide-binding</keyword>
<dbReference type="GO" id="GO:0005524">
    <property type="term" value="F:ATP binding"/>
    <property type="evidence" value="ECO:0007669"/>
    <property type="project" value="UniProtKB-KW"/>
</dbReference>
<dbReference type="SUPFAM" id="SSF47323">
    <property type="entry name" value="Anticodon-binding domain of a subclass of class I aminoacyl-tRNA synthetases"/>
    <property type="match status" value="1"/>
</dbReference>
<evidence type="ECO:0000256" key="9">
    <source>
        <dbReference type="ARBA" id="ARBA00023146"/>
    </source>
</evidence>
<dbReference type="Gene3D" id="3.40.50.620">
    <property type="entry name" value="HUPs"/>
    <property type="match status" value="1"/>
</dbReference>
<evidence type="ECO:0000256" key="7">
    <source>
        <dbReference type="ARBA" id="ARBA00022840"/>
    </source>
</evidence>
<dbReference type="InterPro" id="IPR032678">
    <property type="entry name" value="tRNA-synt_1_cat_dom"/>
</dbReference>
<dbReference type="Gene3D" id="1.20.120.1910">
    <property type="entry name" value="Cysteine-tRNA ligase, C-terminal anti-codon recognition domain"/>
    <property type="match status" value="1"/>
</dbReference>
<dbReference type="EC" id="6.1.1.16" evidence="2"/>
<dbReference type="InterPro" id="IPR015803">
    <property type="entry name" value="Cys-tRNA-ligase"/>
</dbReference>
<dbReference type="PANTHER" id="PTHR10890">
    <property type="entry name" value="CYSTEINYL-TRNA SYNTHETASE"/>
    <property type="match status" value="1"/>
</dbReference>
<keyword evidence="4" id="KW-0479">Metal-binding</keyword>
<dbReference type="GO" id="GO:0046872">
    <property type="term" value="F:metal ion binding"/>
    <property type="evidence" value="ECO:0007669"/>
    <property type="project" value="UniProtKB-KW"/>
</dbReference>
<dbReference type="AlphaFoldDB" id="A0AAE0BIK2"/>
<evidence type="ECO:0000313" key="13">
    <source>
        <dbReference type="Proteomes" id="UP001190700"/>
    </source>
</evidence>